<feature type="region of interest" description="Disordered" evidence="7">
    <location>
        <begin position="337"/>
        <end position="410"/>
    </location>
</feature>
<dbReference type="GO" id="GO:0034707">
    <property type="term" value="C:chloride channel complex"/>
    <property type="evidence" value="ECO:0007669"/>
    <property type="project" value="UniProtKB-KW"/>
</dbReference>
<protein>
    <recommendedName>
        <fullName evidence="6">Bestrophin homolog</fullName>
    </recommendedName>
</protein>
<keyword evidence="2" id="KW-0812">Transmembrane</keyword>
<evidence type="ECO:0000256" key="3">
    <source>
        <dbReference type="ARBA" id="ARBA00022989"/>
    </source>
</evidence>
<evidence type="ECO:0000256" key="8">
    <source>
        <dbReference type="SAM" id="SignalP"/>
    </source>
</evidence>
<keyword evidence="6" id="KW-0868">Chloride</keyword>
<keyword evidence="6" id="KW-1003">Cell membrane</keyword>
<dbReference type="AlphaFoldDB" id="F1L7G1"/>
<keyword evidence="3" id="KW-1133">Transmembrane helix</keyword>
<feature type="chain" id="PRO_5003265848" description="Bestrophin homolog" evidence="8">
    <location>
        <begin position="17"/>
        <end position="410"/>
    </location>
</feature>
<comment type="subcellular location">
    <subcellularLocation>
        <location evidence="6">Cell membrane</location>
        <topology evidence="6">Multi-pass membrane protein</topology>
    </subcellularLocation>
    <subcellularLocation>
        <location evidence="1">Membrane</location>
    </subcellularLocation>
</comment>
<feature type="compositionally biased region" description="Basic and acidic residues" evidence="7">
    <location>
        <begin position="337"/>
        <end position="387"/>
    </location>
</feature>
<evidence type="ECO:0000256" key="6">
    <source>
        <dbReference type="RuleBase" id="RU363126"/>
    </source>
</evidence>
<evidence type="ECO:0000256" key="1">
    <source>
        <dbReference type="ARBA" id="ARBA00004370"/>
    </source>
</evidence>
<evidence type="ECO:0000256" key="2">
    <source>
        <dbReference type="ARBA" id="ARBA00022692"/>
    </source>
</evidence>
<feature type="compositionally biased region" description="Basic and acidic residues" evidence="7">
    <location>
        <begin position="396"/>
        <end position="410"/>
    </location>
</feature>
<evidence type="ECO:0000256" key="5">
    <source>
        <dbReference type="ARBA" id="ARBA00034769"/>
    </source>
</evidence>
<keyword evidence="6" id="KW-0407">Ion channel</keyword>
<evidence type="ECO:0000313" key="9">
    <source>
        <dbReference type="EMBL" id="ADY46065.1"/>
    </source>
</evidence>
<keyword evidence="6" id="KW-0406">Ion transport</keyword>
<name>F1L7G1_ASCSU</name>
<dbReference type="PANTHER" id="PTHR10736:SF0">
    <property type="entry name" value="BESTROPHIN HOMOLOG"/>
    <property type="match status" value="1"/>
</dbReference>
<accession>F1L7G1</accession>
<comment type="function">
    <text evidence="6">Forms chloride channels.</text>
</comment>
<dbReference type="EMBL" id="JI173054">
    <property type="protein sequence ID" value="ADY46065.1"/>
    <property type="molecule type" value="mRNA"/>
</dbReference>
<dbReference type="GO" id="GO:0005254">
    <property type="term" value="F:chloride channel activity"/>
    <property type="evidence" value="ECO:0007669"/>
    <property type="project" value="UniProtKB-KW"/>
</dbReference>
<dbReference type="PANTHER" id="PTHR10736">
    <property type="entry name" value="BESTROPHIN"/>
    <property type="match status" value="1"/>
</dbReference>
<keyword evidence="4" id="KW-0472">Membrane</keyword>
<keyword evidence="6" id="KW-0869">Chloride channel</keyword>
<feature type="signal peptide" evidence="8">
    <location>
        <begin position="1"/>
        <end position="16"/>
    </location>
</feature>
<comment type="similarity">
    <text evidence="5 6">Belongs to the anion channel-forming bestrophin (TC 1.A.46) family. Calcium-sensitive chloride channel subfamily.</text>
</comment>
<dbReference type="InterPro" id="IPR000615">
    <property type="entry name" value="Bestrophin"/>
</dbReference>
<sequence>MMEFLILVGWMKVAEGLLNPFGEDDDDFECNFLLDKNLATALCIVDDASNDAPKLEKDRFWHSDEVEPMYSKETASQPINPLVGSATQAHISTEEPHMVVRKSLDASRRNSSRSYVGSLSKRWKFSTFTERFRRTNRGAQNRPRVVGMSKLFYSDVAINELEDGTQAESISQKRNNAKSSKYFSRQVSAFTVLDGHSSQGISTIYDPTGINFVTPPLSRQQSRDGELLLHRGLPEISIHRPSSLCSSRTPSNADSQKSISLMNILSTVEEEDPTNLTVHQQEDSRRGTICEVRSAYASLMDKSKDINAEKVDESAEVLKNTSVELPEKENKELLEKTSEELSGKASEELSGKGSEELLRKSSEELPRTATEKLPVESKRGAVGERKRGVTPKIKRGIAEDSDREVASENK</sequence>
<dbReference type="InterPro" id="IPR021134">
    <property type="entry name" value="Bestrophin-like"/>
</dbReference>
<dbReference type="GO" id="GO:0005886">
    <property type="term" value="C:plasma membrane"/>
    <property type="evidence" value="ECO:0007669"/>
    <property type="project" value="UniProtKB-SubCell"/>
</dbReference>
<keyword evidence="8" id="KW-0732">Signal</keyword>
<keyword evidence="6" id="KW-0813">Transport</keyword>
<evidence type="ECO:0000256" key="7">
    <source>
        <dbReference type="SAM" id="MobiDB-lite"/>
    </source>
</evidence>
<reference evidence="9" key="1">
    <citation type="journal article" date="2011" name="Genome Res.">
        <title>Deep small RNA sequencing from the nematode Ascaris reveals conservation, functional diversification, and novel developmental profiles.</title>
        <authorList>
            <person name="Wang J."/>
            <person name="Czech B."/>
            <person name="Crunk A."/>
            <person name="Wallace A."/>
            <person name="Mitreva M."/>
            <person name="Hannon G.J."/>
            <person name="Davis R.E."/>
        </authorList>
    </citation>
    <scope>NUCLEOTIDE SEQUENCE</scope>
</reference>
<organism evidence="9">
    <name type="scientific">Ascaris suum</name>
    <name type="common">Pig roundworm</name>
    <name type="synonym">Ascaris lumbricoides</name>
    <dbReference type="NCBI Taxonomy" id="6253"/>
    <lineage>
        <taxon>Eukaryota</taxon>
        <taxon>Metazoa</taxon>
        <taxon>Ecdysozoa</taxon>
        <taxon>Nematoda</taxon>
        <taxon>Chromadorea</taxon>
        <taxon>Rhabditida</taxon>
        <taxon>Spirurina</taxon>
        <taxon>Ascaridomorpha</taxon>
        <taxon>Ascaridoidea</taxon>
        <taxon>Ascarididae</taxon>
        <taxon>Ascaris</taxon>
    </lineage>
</organism>
<evidence type="ECO:0000256" key="4">
    <source>
        <dbReference type="ARBA" id="ARBA00023136"/>
    </source>
</evidence>
<proteinExistence type="evidence at transcript level"/>
<dbReference type="Pfam" id="PF01062">
    <property type="entry name" value="Bestrophin"/>
    <property type="match status" value="1"/>
</dbReference>